<proteinExistence type="predicted"/>
<organism evidence="1 2">
    <name type="scientific">Pelomonas parva</name>
    <dbReference type="NCBI Taxonomy" id="3299032"/>
    <lineage>
        <taxon>Bacteria</taxon>
        <taxon>Pseudomonadati</taxon>
        <taxon>Pseudomonadota</taxon>
        <taxon>Betaproteobacteria</taxon>
        <taxon>Burkholderiales</taxon>
        <taxon>Sphaerotilaceae</taxon>
        <taxon>Roseateles</taxon>
    </lineage>
</organism>
<dbReference type="EMBL" id="JBIGHV010000005">
    <property type="protein sequence ID" value="MFG6431447.1"/>
    <property type="molecule type" value="Genomic_DNA"/>
</dbReference>
<evidence type="ECO:0000313" key="2">
    <source>
        <dbReference type="Proteomes" id="UP001606210"/>
    </source>
</evidence>
<evidence type="ECO:0000313" key="1">
    <source>
        <dbReference type="EMBL" id="MFG6431447.1"/>
    </source>
</evidence>
<keyword evidence="2" id="KW-1185">Reference proteome</keyword>
<dbReference type="RefSeq" id="WP_394480514.1">
    <property type="nucleotide sequence ID" value="NZ_JBIGHV010000005.1"/>
</dbReference>
<name>A0ABW7F478_9BURK</name>
<accession>A0ABW7F478</accession>
<protein>
    <recommendedName>
        <fullName evidence="3">DUF2946 domain-containing protein</fullName>
    </recommendedName>
</protein>
<gene>
    <name evidence="1" type="ORF">ACG00Y_16065</name>
</gene>
<dbReference type="Proteomes" id="UP001606210">
    <property type="component" value="Unassembled WGS sequence"/>
</dbReference>
<evidence type="ECO:0008006" key="3">
    <source>
        <dbReference type="Google" id="ProtNLM"/>
    </source>
</evidence>
<reference evidence="1 2" key="1">
    <citation type="submission" date="2024-08" db="EMBL/GenBank/DDBJ databases">
        <authorList>
            <person name="Lu H."/>
        </authorList>
    </citation>
    <scope>NUCLEOTIDE SEQUENCE [LARGE SCALE GENOMIC DNA]</scope>
    <source>
        <strain evidence="1 2">LYH14W</strain>
    </source>
</reference>
<sequence>MQPAHRHLRFYNAPIVIRWMRTFILVLLLPAYGFAAVHVEPYLLQHLHGQDSAAASPAATPLKAADGDHGDSQVLLSELSDTSDDVCDHCVPFAYAVTALRVRQWRPVLDLPQAPDAVLRRALRPPSDLLL</sequence>
<comment type="caution">
    <text evidence="1">The sequence shown here is derived from an EMBL/GenBank/DDBJ whole genome shotgun (WGS) entry which is preliminary data.</text>
</comment>